<protein>
    <submittedName>
        <fullName evidence="1">Uncharacterized protein</fullName>
    </submittedName>
</protein>
<evidence type="ECO:0000313" key="2">
    <source>
        <dbReference type="Proteomes" id="UP001055879"/>
    </source>
</evidence>
<sequence>MLVQISKRADQNSDLIMVFSYAAAWDMSFQVVAAMLNKLGEFSSYFLKGSAEAAAEAKQKASAIVFMFGISRS</sequence>
<keyword evidence="2" id="KW-1185">Reference proteome</keyword>
<name>A0ACB8ZJQ8_ARCLA</name>
<accession>A0ACB8ZJQ8</accession>
<evidence type="ECO:0000313" key="1">
    <source>
        <dbReference type="EMBL" id="KAI3697939.1"/>
    </source>
</evidence>
<reference evidence="2" key="1">
    <citation type="journal article" date="2022" name="Mol. Ecol. Resour.">
        <title>The genomes of chicory, endive, great burdock and yacon provide insights into Asteraceae palaeo-polyploidization history and plant inulin production.</title>
        <authorList>
            <person name="Fan W."/>
            <person name="Wang S."/>
            <person name="Wang H."/>
            <person name="Wang A."/>
            <person name="Jiang F."/>
            <person name="Liu H."/>
            <person name="Zhao H."/>
            <person name="Xu D."/>
            <person name="Zhang Y."/>
        </authorList>
    </citation>
    <scope>NUCLEOTIDE SEQUENCE [LARGE SCALE GENOMIC DNA]</scope>
    <source>
        <strain evidence="2">cv. Niubang</strain>
    </source>
</reference>
<comment type="caution">
    <text evidence="1">The sequence shown here is derived from an EMBL/GenBank/DDBJ whole genome shotgun (WGS) entry which is preliminary data.</text>
</comment>
<proteinExistence type="predicted"/>
<reference evidence="1 2" key="2">
    <citation type="journal article" date="2022" name="Mol. Ecol. Resour.">
        <title>The genomes of chicory, endive, great burdock and yacon provide insights into Asteraceae paleo-polyploidization history and plant inulin production.</title>
        <authorList>
            <person name="Fan W."/>
            <person name="Wang S."/>
            <person name="Wang H."/>
            <person name="Wang A."/>
            <person name="Jiang F."/>
            <person name="Liu H."/>
            <person name="Zhao H."/>
            <person name="Xu D."/>
            <person name="Zhang Y."/>
        </authorList>
    </citation>
    <scope>NUCLEOTIDE SEQUENCE [LARGE SCALE GENOMIC DNA]</scope>
    <source>
        <strain evidence="2">cv. Niubang</strain>
    </source>
</reference>
<gene>
    <name evidence="1" type="ORF">L6452_31045</name>
</gene>
<organism evidence="1 2">
    <name type="scientific">Arctium lappa</name>
    <name type="common">Greater burdock</name>
    <name type="synonym">Lappa major</name>
    <dbReference type="NCBI Taxonomy" id="4217"/>
    <lineage>
        <taxon>Eukaryota</taxon>
        <taxon>Viridiplantae</taxon>
        <taxon>Streptophyta</taxon>
        <taxon>Embryophyta</taxon>
        <taxon>Tracheophyta</taxon>
        <taxon>Spermatophyta</taxon>
        <taxon>Magnoliopsida</taxon>
        <taxon>eudicotyledons</taxon>
        <taxon>Gunneridae</taxon>
        <taxon>Pentapetalae</taxon>
        <taxon>asterids</taxon>
        <taxon>campanulids</taxon>
        <taxon>Asterales</taxon>
        <taxon>Asteraceae</taxon>
        <taxon>Carduoideae</taxon>
        <taxon>Cardueae</taxon>
        <taxon>Arctiinae</taxon>
        <taxon>Arctium</taxon>
    </lineage>
</organism>
<dbReference type="EMBL" id="CM042056">
    <property type="protein sequence ID" value="KAI3697939.1"/>
    <property type="molecule type" value="Genomic_DNA"/>
</dbReference>
<dbReference type="Proteomes" id="UP001055879">
    <property type="component" value="Linkage Group LG10"/>
</dbReference>